<gene>
    <name evidence="1" type="ORF">HKBW3S25_00151</name>
</gene>
<name>A0A6V8NZ76_9ACTN</name>
<protein>
    <submittedName>
        <fullName evidence="1">Uncharacterized protein</fullName>
    </submittedName>
</protein>
<reference evidence="1 2" key="1">
    <citation type="journal article" date="2020" name="Front. Microbiol.">
        <title>Single-cell genomics of novel Actinobacteria with the Wood-Ljungdahl pathway discovered in a serpentinizing system.</title>
        <authorList>
            <person name="Merino N."/>
            <person name="Kawai M."/>
            <person name="Boyd E.S."/>
            <person name="Colman D.R."/>
            <person name="McGlynn S.E."/>
            <person name="Nealson K.H."/>
            <person name="Kurokawa K."/>
            <person name="Hongoh Y."/>
        </authorList>
    </citation>
    <scope>NUCLEOTIDE SEQUENCE [LARGE SCALE GENOMIC DNA]</scope>
    <source>
        <strain evidence="1 2">S25</strain>
    </source>
</reference>
<dbReference type="EMBL" id="BLRX01000009">
    <property type="protein sequence ID" value="GFP24714.1"/>
    <property type="molecule type" value="Genomic_DNA"/>
</dbReference>
<dbReference type="Proteomes" id="UP000543224">
    <property type="component" value="Unassembled WGS sequence"/>
</dbReference>
<dbReference type="AlphaFoldDB" id="A0A6V8NZ76"/>
<accession>A0A6V8NZ76</accession>
<comment type="caution">
    <text evidence="1">The sequence shown here is derived from an EMBL/GenBank/DDBJ whole genome shotgun (WGS) entry which is preliminary data.</text>
</comment>
<organism evidence="1 2">
    <name type="scientific">Candidatus Hakubella thermalkaliphila</name>
    <dbReference type="NCBI Taxonomy" id="2754717"/>
    <lineage>
        <taxon>Bacteria</taxon>
        <taxon>Bacillati</taxon>
        <taxon>Actinomycetota</taxon>
        <taxon>Actinomycetota incertae sedis</taxon>
        <taxon>Candidatus Hakubellales</taxon>
        <taxon>Candidatus Hakubellaceae</taxon>
        <taxon>Candidatus Hakubella</taxon>
    </lineage>
</organism>
<proteinExistence type="predicted"/>
<sequence length="71" mass="8154">MKWKVIGTPAKNNPAKGVDTWGEWTLKQAKSSILTRVLQVLESQPLYLFQLWAEATYLEQPLELVIKFCGF</sequence>
<evidence type="ECO:0000313" key="2">
    <source>
        <dbReference type="Proteomes" id="UP000543224"/>
    </source>
</evidence>
<evidence type="ECO:0000313" key="1">
    <source>
        <dbReference type="EMBL" id="GFP24714.1"/>
    </source>
</evidence>